<dbReference type="SUPFAM" id="SSF53335">
    <property type="entry name" value="S-adenosyl-L-methionine-dependent methyltransferases"/>
    <property type="match status" value="1"/>
</dbReference>
<dbReference type="PANTHER" id="PTHR32183">
    <property type="match status" value="1"/>
</dbReference>
<dbReference type="PANTHER" id="PTHR32183:SF6">
    <property type="entry name" value="CYSTEINE SULFINATE DESULFINASE_CYSTEINE DESULFURASE AND RELATED ENZYMES"/>
    <property type="match status" value="1"/>
</dbReference>
<dbReference type="Pfam" id="PF05724">
    <property type="entry name" value="TPMT"/>
    <property type="match status" value="1"/>
</dbReference>
<gene>
    <name evidence="6" type="ORF">VBRA1451_LOCUS18226</name>
</gene>
<evidence type="ECO:0008006" key="7">
    <source>
        <dbReference type="Google" id="ProtNLM"/>
    </source>
</evidence>
<name>A0A7S1K4I4_9ALVE</name>
<evidence type="ECO:0000256" key="3">
    <source>
        <dbReference type="ARBA" id="ARBA00022679"/>
    </source>
</evidence>
<dbReference type="EMBL" id="HBGB01031080">
    <property type="protein sequence ID" value="CAD9063156.1"/>
    <property type="molecule type" value="Transcribed_RNA"/>
</dbReference>
<evidence type="ECO:0000256" key="1">
    <source>
        <dbReference type="ARBA" id="ARBA00022553"/>
    </source>
</evidence>
<evidence type="ECO:0000256" key="2">
    <source>
        <dbReference type="ARBA" id="ARBA00022603"/>
    </source>
</evidence>
<dbReference type="GO" id="GO:0008757">
    <property type="term" value="F:S-adenosylmethionine-dependent methyltransferase activity"/>
    <property type="evidence" value="ECO:0007669"/>
    <property type="project" value="InterPro"/>
</dbReference>
<dbReference type="PROSITE" id="PS51585">
    <property type="entry name" value="SAM_MT_TPMT"/>
    <property type="match status" value="1"/>
</dbReference>
<organism evidence="6">
    <name type="scientific">Vitrella brassicaformis</name>
    <dbReference type="NCBI Taxonomy" id="1169539"/>
    <lineage>
        <taxon>Eukaryota</taxon>
        <taxon>Sar</taxon>
        <taxon>Alveolata</taxon>
        <taxon>Colpodellida</taxon>
        <taxon>Vitrellaceae</taxon>
        <taxon>Vitrella</taxon>
    </lineage>
</organism>
<accession>A0A7S1K4I4</accession>
<keyword evidence="3" id="KW-0808">Transferase</keyword>
<feature type="chain" id="PRO_5030559000" description="Methyltransferase domain-containing protein" evidence="5">
    <location>
        <begin position="26"/>
        <end position="227"/>
    </location>
</feature>
<dbReference type="Gene3D" id="3.40.50.150">
    <property type="entry name" value="Vaccinia Virus protein VP39"/>
    <property type="match status" value="1"/>
</dbReference>
<protein>
    <recommendedName>
        <fullName evidence="7">Methyltransferase domain-containing protein</fullName>
    </recommendedName>
</protein>
<feature type="signal peptide" evidence="5">
    <location>
        <begin position="1"/>
        <end position="25"/>
    </location>
</feature>
<dbReference type="GO" id="GO:0032259">
    <property type="term" value="P:methylation"/>
    <property type="evidence" value="ECO:0007669"/>
    <property type="project" value="UniProtKB-KW"/>
</dbReference>
<evidence type="ECO:0000256" key="5">
    <source>
        <dbReference type="SAM" id="SignalP"/>
    </source>
</evidence>
<dbReference type="AlphaFoldDB" id="A0A7S1K4I4"/>
<keyword evidence="1" id="KW-0597">Phosphoprotein</keyword>
<reference evidence="6" key="1">
    <citation type="submission" date="2021-01" db="EMBL/GenBank/DDBJ databases">
        <authorList>
            <person name="Corre E."/>
            <person name="Pelletier E."/>
            <person name="Niang G."/>
            <person name="Scheremetjew M."/>
            <person name="Finn R."/>
            <person name="Kale V."/>
            <person name="Holt S."/>
            <person name="Cochrane G."/>
            <person name="Meng A."/>
            <person name="Brown T."/>
            <person name="Cohen L."/>
        </authorList>
    </citation>
    <scope>NUCLEOTIDE SEQUENCE</scope>
    <source>
        <strain evidence="6">CCMP3346</strain>
    </source>
</reference>
<evidence type="ECO:0000313" key="6">
    <source>
        <dbReference type="EMBL" id="CAD9063156.1"/>
    </source>
</evidence>
<dbReference type="CDD" id="cd02440">
    <property type="entry name" value="AdoMet_MTases"/>
    <property type="match status" value="1"/>
</dbReference>
<dbReference type="InterPro" id="IPR029063">
    <property type="entry name" value="SAM-dependent_MTases_sf"/>
</dbReference>
<dbReference type="InterPro" id="IPR008854">
    <property type="entry name" value="TPMT"/>
</dbReference>
<keyword evidence="2" id="KW-0489">Methyltransferase</keyword>
<proteinExistence type="predicted"/>
<evidence type="ECO:0000256" key="4">
    <source>
        <dbReference type="ARBA" id="ARBA00022691"/>
    </source>
</evidence>
<keyword evidence="4" id="KW-0949">S-adenosyl-L-methionine</keyword>
<sequence length="227" mass="25116">MHGVKGVLSLERGSLLPLLLTLAQSTLRTTPPFTFNQPQRPFSSLLWSFVRQRARRMMPSAQDGAFWESNWQEGVAPGDEWDTSKPTPVLVKYVADGVIPKGKALVPGCGRGYDVGALSDLSREVIGLDISETGANVARDYLKGLDLPGKWSIETADFFTYDRPSSFDFIFDYTFLCAIQPDMRAAWAKQMHSLLKDNGLLMVAIFPICDKEGGPPFALSLEGVRRV</sequence>
<keyword evidence="5" id="KW-0732">Signal</keyword>